<dbReference type="EMBL" id="JAUZQC010000004">
    <property type="protein sequence ID" value="KAK5872614.1"/>
    <property type="molecule type" value="Genomic_DNA"/>
</dbReference>
<evidence type="ECO:0000313" key="3">
    <source>
        <dbReference type="Proteomes" id="UP001346869"/>
    </source>
</evidence>
<sequence>MDRGKSILLETGCVCIPLIFNVEAVNSQKESSVRAARRGGVKPCNYSWKADRGKLPRDSWERALAFGPRHKHGGEMSLKTRDGEMTGLATVLS</sequence>
<organism evidence="2 3">
    <name type="scientific">Eleginops maclovinus</name>
    <name type="common">Patagonian blennie</name>
    <name type="synonym">Eleginus maclovinus</name>
    <dbReference type="NCBI Taxonomy" id="56733"/>
    <lineage>
        <taxon>Eukaryota</taxon>
        <taxon>Metazoa</taxon>
        <taxon>Chordata</taxon>
        <taxon>Craniata</taxon>
        <taxon>Vertebrata</taxon>
        <taxon>Euteleostomi</taxon>
        <taxon>Actinopterygii</taxon>
        <taxon>Neopterygii</taxon>
        <taxon>Teleostei</taxon>
        <taxon>Neoteleostei</taxon>
        <taxon>Acanthomorphata</taxon>
        <taxon>Eupercaria</taxon>
        <taxon>Perciformes</taxon>
        <taxon>Notothenioidei</taxon>
        <taxon>Eleginopidae</taxon>
        <taxon>Eleginops</taxon>
    </lineage>
</organism>
<keyword evidence="3" id="KW-1185">Reference proteome</keyword>
<reference evidence="2 3" key="1">
    <citation type="journal article" date="2023" name="Genes (Basel)">
        <title>Chromosome-Level Genome Assembly and Circadian Gene Repertoire of the Patagonia Blennie Eleginops maclovinus-The Closest Ancestral Proxy of Antarctic Cryonotothenioids.</title>
        <authorList>
            <person name="Cheng C.C."/>
            <person name="Rivera-Colon A.G."/>
            <person name="Minhas B.F."/>
            <person name="Wilson L."/>
            <person name="Rayamajhi N."/>
            <person name="Vargas-Chacoff L."/>
            <person name="Catchen J.M."/>
        </authorList>
    </citation>
    <scope>NUCLEOTIDE SEQUENCE [LARGE SCALE GENOMIC DNA]</scope>
    <source>
        <strain evidence="2">JMC-PN-2008</strain>
    </source>
</reference>
<evidence type="ECO:0000256" key="1">
    <source>
        <dbReference type="SAM" id="MobiDB-lite"/>
    </source>
</evidence>
<proteinExistence type="predicted"/>
<protein>
    <submittedName>
        <fullName evidence="2">Uncharacterized protein</fullName>
    </submittedName>
</protein>
<accession>A0AAN7Y6U8</accession>
<reference evidence="2 3" key="2">
    <citation type="journal article" date="2023" name="Mol. Biol. Evol.">
        <title>Genomics of Secondarily Temperate Adaptation in the Only Non-Antarctic Icefish.</title>
        <authorList>
            <person name="Rivera-Colon A.G."/>
            <person name="Rayamajhi N."/>
            <person name="Minhas B.F."/>
            <person name="Madrigal G."/>
            <person name="Bilyk K.T."/>
            <person name="Yoon V."/>
            <person name="Hune M."/>
            <person name="Gregory S."/>
            <person name="Cheng C.H.C."/>
            <person name="Catchen J.M."/>
        </authorList>
    </citation>
    <scope>NUCLEOTIDE SEQUENCE [LARGE SCALE GENOMIC DNA]</scope>
    <source>
        <strain evidence="2">JMC-PN-2008</strain>
    </source>
</reference>
<dbReference type="AlphaFoldDB" id="A0AAN7Y6U8"/>
<feature type="region of interest" description="Disordered" evidence="1">
    <location>
        <begin position="71"/>
        <end position="93"/>
    </location>
</feature>
<comment type="caution">
    <text evidence="2">The sequence shown here is derived from an EMBL/GenBank/DDBJ whole genome shotgun (WGS) entry which is preliminary data.</text>
</comment>
<evidence type="ECO:0000313" key="2">
    <source>
        <dbReference type="EMBL" id="KAK5872614.1"/>
    </source>
</evidence>
<dbReference type="Proteomes" id="UP001346869">
    <property type="component" value="Unassembled WGS sequence"/>
</dbReference>
<name>A0AAN7Y6U8_ELEMC</name>
<gene>
    <name evidence="2" type="ORF">PBY51_013297</name>
</gene>